<gene>
    <name evidence="9" type="ORF">AOQ71_22800</name>
</gene>
<keyword evidence="3" id="KW-0521">NADP</keyword>
<dbReference type="GO" id="GO:0005829">
    <property type="term" value="C:cytosol"/>
    <property type="evidence" value="ECO:0007669"/>
    <property type="project" value="TreeGrafter"/>
</dbReference>
<reference evidence="9 10" key="1">
    <citation type="submission" date="2015-09" db="EMBL/GenBank/DDBJ databases">
        <title>Draft Genome Sequence of Bradyrhizobium manausense Strain BR 3351T, a Novel Symbiotic Nitrogen-Fixing Alphaproteobacterium Isolated from Brazilian Amazon Rain Forest.</title>
        <authorList>
            <person name="De Araujo J.L."/>
            <person name="Zilli J.E."/>
        </authorList>
    </citation>
    <scope>NUCLEOTIDE SEQUENCE [LARGE SCALE GENOMIC DNA]</scope>
    <source>
        <strain evidence="9 10">BR3351</strain>
    </source>
</reference>
<dbReference type="SUPFAM" id="SSF53223">
    <property type="entry name" value="Aminoacid dehydrogenase-like, N-terminal domain"/>
    <property type="match status" value="1"/>
</dbReference>
<keyword evidence="5" id="KW-0057">Aromatic amino acid biosynthesis</keyword>
<feature type="domain" description="Shikimate dehydrogenase substrate binding N-terminal" evidence="8">
    <location>
        <begin position="12"/>
        <end position="95"/>
    </location>
</feature>
<dbReference type="SUPFAM" id="SSF51735">
    <property type="entry name" value="NAD(P)-binding Rossmann-fold domains"/>
    <property type="match status" value="1"/>
</dbReference>
<comment type="caution">
    <text evidence="9">The sequence shown here is derived from an EMBL/GenBank/DDBJ whole genome shotgun (WGS) entry which is preliminary data.</text>
</comment>
<protein>
    <recommendedName>
        <fullName evidence="2">shikimate dehydrogenase (NADP(+))</fullName>
        <ecNumber evidence="2">1.1.1.25</ecNumber>
    </recommendedName>
</protein>
<dbReference type="InterPro" id="IPR006151">
    <property type="entry name" value="Shikm_DH/Glu-tRNA_Rdtase"/>
</dbReference>
<dbReference type="Proteomes" id="UP000051936">
    <property type="component" value="Unassembled WGS sequence"/>
</dbReference>
<dbReference type="InterPro" id="IPR046346">
    <property type="entry name" value="Aminoacid_DH-like_N_sf"/>
</dbReference>
<evidence type="ECO:0000259" key="8">
    <source>
        <dbReference type="Pfam" id="PF08501"/>
    </source>
</evidence>
<evidence type="ECO:0000313" key="9">
    <source>
        <dbReference type="EMBL" id="KRQ08375.1"/>
    </source>
</evidence>
<evidence type="ECO:0000259" key="7">
    <source>
        <dbReference type="Pfam" id="PF01488"/>
    </source>
</evidence>
<evidence type="ECO:0000256" key="3">
    <source>
        <dbReference type="ARBA" id="ARBA00022857"/>
    </source>
</evidence>
<feature type="domain" description="Quinate/shikimate 5-dehydrogenase/glutamyl-tRNA reductase" evidence="7">
    <location>
        <begin position="117"/>
        <end position="197"/>
    </location>
</feature>
<dbReference type="Gene3D" id="3.40.50.10860">
    <property type="entry name" value="Leucine Dehydrogenase, chain A, domain 1"/>
    <property type="match status" value="1"/>
</dbReference>
<dbReference type="OrthoDB" id="7873617at2"/>
<evidence type="ECO:0000256" key="4">
    <source>
        <dbReference type="ARBA" id="ARBA00023002"/>
    </source>
</evidence>
<comment type="pathway">
    <text evidence="1">Metabolic intermediate biosynthesis; chorismate biosynthesis; chorismate from D-erythrose 4-phosphate and phosphoenolpyruvate: step 4/7.</text>
</comment>
<dbReference type="STRING" id="989370.AOQ71_22800"/>
<dbReference type="EC" id="1.1.1.25" evidence="2"/>
<evidence type="ECO:0000256" key="6">
    <source>
        <dbReference type="ARBA" id="ARBA00049442"/>
    </source>
</evidence>
<accession>A0A0R3DEI5</accession>
<dbReference type="InterPro" id="IPR036291">
    <property type="entry name" value="NAD(P)-bd_dom_sf"/>
</dbReference>
<name>A0A0R3DEI5_9BRAD</name>
<dbReference type="UniPathway" id="UPA00053">
    <property type="reaction ID" value="UER00087"/>
</dbReference>
<dbReference type="PANTHER" id="PTHR21089:SF1">
    <property type="entry name" value="BIFUNCTIONAL 3-DEHYDROQUINATE DEHYDRATASE_SHIKIMATE DEHYDROGENASE, CHLOROPLASTIC"/>
    <property type="match status" value="1"/>
</dbReference>
<comment type="catalytic activity">
    <reaction evidence="6">
        <text>shikimate + NADP(+) = 3-dehydroshikimate + NADPH + H(+)</text>
        <dbReference type="Rhea" id="RHEA:17737"/>
        <dbReference type="ChEBI" id="CHEBI:15378"/>
        <dbReference type="ChEBI" id="CHEBI:16630"/>
        <dbReference type="ChEBI" id="CHEBI:36208"/>
        <dbReference type="ChEBI" id="CHEBI:57783"/>
        <dbReference type="ChEBI" id="CHEBI:58349"/>
        <dbReference type="EC" id="1.1.1.25"/>
    </reaction>
</comment>
<dbReference type="EMBL" id="LJYG01000094">
    <property type="protein sequence ID" value="KRQ08375.1"/>
    <property type="molecule type" value="Genomic_DNA"/>
</dbReference>
<keyword evidence="5" id="KW-0028">Amino-acid biosynthesis</keyword>
<dbReference type="InterPro" id="IPR013708">
    <property type="entry name" value="Shikimate_DH-bd_N"/>
</dbReference>
<dbReference type="Pfam" id="PF08501">
    <property type="entry name" value="Shikimate_dh_N"/>
    <property type="match status" value="1"/>
</dbReference>
<dbReference type="Pfam" id="PF01488">
    <property type="entry name" value="Shikimate_DH"/>
    <property type="match status" value="1"/>
</dbReference>
<evidence type="ECO:0000313" key="10">
    <source>
        <dbReference type="Proteomes" id="UP000051936"/>
    </source>
</evidence>
<dbReference type="InterPro" id="IPR022893">
    <property type="entry name" value="Shikimate_DH_fam"/>
</dbReference>
<evidence type="ECO:0000256" key="2">
    <source>
        <dbReference type="ARBA" id="ARBA00012962"/>
    </source>
</evidence>
<organism evidence="9 10">
    <name type="scientific">Bradyrhizobium manausense</name>
    <dbReference type="NCBI Taxonomy" id="989370"/>
    <lineage>
        <taxon>Bacteria</taxon>
        <taxon>Pseudomonadati</taxon>
        <taxon>Pseudomonadota</taxon>
        <taxon>Alphaproteobacteria</taxon>
        <taxon>Hyphomicrobiales</taxon>
        <taxon>Nitrobacteraceae</taxon>
        <taxon>Bradyrhizobium</taxon>
    </lineage>
</organism>
<dbReference type="GO" id="GO:0009423">
    <property type="term" value="P:chorismate biosynthetic process"/>
    <property type="evidence" value="ECO:0007669"/>
    <property type="project" value="UniProtKB-UniPathway"/>
</dbReference>
<dbReference type="GO" id="GO:0019632">
    <property type="term" value="P:shikimate metabolic process"/>
    <property type="evidence" value="ECO:0007669"/>
    <property type="project" value="TreeGrafter"/>
</dbReference>
<evidence type="ECO:0000256" key="5">
    <source>
        <dbReference type="ARBA" id="ARBA00023141"/>
    </source>
</evidence>
<evidence type="ECO:0000256" key="1">
    <source>
        <dbReference type="ARBA" id="ARBA00004871"/>
    </source>
</evidence>
<dbReference type="PANTHER" id="PTHR21089">
    <property type="entry name" value="SHIKIMATE DEHYDROGENASE"/>
    <property type="match status" value="1"/>
</dbReference>
<keyword evidence="4" id="KW-0560">Oxidoreductase</keyword>
<sequence length="262" mass="27436">MEITGKTKIMFVLADPIDHVRASAVMNAYFASIGDDLAVSPIHVLSGDLGRVVACIRLMRNVFGFGVTIPHKTCVIEHLDEITPTARLIGAVNFVKRTAEGRLVGDNLDARGFIASLAQHDVAVRDRKVLQVGAGGAGRATAFGLAEAGAREITIMNRNGEKARALAAAVAAHYPATKVSAGRADARTFDLIVNTTSLGMKPDDPLPLDIEGVGPGATVSDIIVNPAITRLLARAAAQGARAIGGKPMLDAQMALVARFVAR</sequence>
<dbReference type="AlphaFoldDB" id="A0A0R3DEI5"/>
<proteinExistence type="predicted"/>
<dbReference type="GO" id="GO:0004764">
    <property type="term" value="F:shikimate 3-dehydrogenase (NADP+) activity"/>
    <property type="evidence" value="ECO:0007669"/>
    <property type="project" value="UniProtKB-EC"/>
</dbReference>
<keyword evidence="10" id="KW-1185">Reference proteome</keyword>
<dbReference type="Gene3D" id="3.40.50.720">
    <property type="entry name" value="NAD(P)-binding Rossmann-like Domain"/>
    <property type="match status" value="1"/>
</dbReference>
<dbReference type="GO" id="GO:0050661">
    <property type="term" value="F:NADP binding"/>
    <property type="evidence" value="ECO:0007669"/>
    <property type="project" value="TreeGrafter"/>
</dbReference>
<dbReference type="GO" id="GO:0009073">
    <property type="term" value="P:aromatic amino acid family biosynthetic process"/>
    <property type="evidence" value="ECO:0007669"/>
    <property type="project" value="UniProtKB-KW"/>
</dbReference>